<reference evidence="2" key="1">
    <citation type="journal article" date="2015" name="Nature">
        <title>Complex archaea that bridge the gap between prokaryotes and eukaryotes.</title>
        <authorList>
            <person name="Spang A."/>
            <person name="Saw J.H."/>
            <person name="Jorgensen S.L."/>
            <person name="Zaremba-Niedzwiedzka K."/>
            <person name="Martijn J."/>
            <person name="Lind A.E."/>
            <person name="van Eijk R."/>
            <person name="Schleper C."/>
            <person name="Guy L."/>
            <person name="Ettema T.J."/>
        </authorList>
    </citation>
    <scope>NUCLEOTIDE SEQUENCE</scope>
</reference>
<gene>
    <name evidence="2" type="ORF">LCGC14_0985830</name>
</gene>
<keyword evidence="1" id="KW-0812">Transmembrane</keyword>
<organism evidence="2">
    <name type="scientific">marine sediment metagenome</name>
    <dbReference type="NCBI Taxonomy" id="412755"/>
    <lineage>
        <taxon>unclassified sequences</taxon>
        <taxon>metagenomes</taxon>
        <taxon>ecological metagenomes</taxon>
    </lineage>
</organism>
<keyword evidence="1" id="KW-1133">Transmembrane helix</keyword>
<keyword evidence="1" id="KW-0472">Membrane</keyword>
<dbReference type="AlphaFoldDB" id="A0A0F9RDX8"/>
<proteinExistence type="predicted"/>
<feature type="transmembrane region" description="Helical" evidence="1">
    <location>
        <begin position="42"/>
        <end position="59"/>
    </location>
</feature>
<name>A0A0F9RDX8_9ZZZZ</name>
<protein>
    <submittedName>
        <fullName evidence="2">Uncharacterized protein</fullName>
    </submittedName>
</protein>
<dbReference type="EMBL" id="LAZR01003710">
    <property type="protein sequence ID" value="KKN15463.1"/>
    <property type="molecule type" value="Genomic_DNA"/>
</dbReference>
<comment type="caution">
    <text evidence="2">The sequence shown here is derived from an EMBL/GenBank/DDBJ whole genome shotgun (WGS) entry which is preliminary data.</text>
</comment>
<accession>A0A0F9RDX8</accession>
<evidence type="ECO:0000313" key="2">
    <source>
        <dbReference type="EMBL" id="KKN15463.1"/>
    </source>
</evidence>
<sequence length="66" mass="8162">MRVERCYDNEMYEGSKERKYYFAIIPTIEVTWTERSYLRPKITFRGFCITWLLWSVYILENKHADT</sequence>
<evidence type="ECO:0000256" key="1">
    <source>
        <dbReference type="SAM" id="Phobius"/>
    </source>
</evidence>